<dbReference type="InterPro" id="IPR038731">
    <property type="entry name" value="RgtA/B/C-like"/>
</dbReference>
<feature type="transmembrane region" description="Helical" evidence="8">
    <location>
        <begin position="274"/>
        <end position="299"/>
    </location>
</feature>
<dbReference type="InterPro" id="IPR050297">
    <property type="entry name" value="LipidA_mod_glycosyltrf_83"/>
</dbReference>
<dbReference type="Pfam" id="PF13231">
    <property type="entry name" value="PMT_2"/>
    <property type="match status" value="1"/>
</dbReference>
<gene>
    <name evidence="10" type="ORF">METZ01_LOCUS65086</name>
</gene>
<evidence type="ECO:0000256" key="4">
    <source>
        <dbReference type="ARBA" id="ARBA00022679"/>
    </source>
</evidence>
<comment type="subcellular location">
    <subcellularLocation>
        <location evidence="1">Cell membrane</location>
        <topology evidence="1">Multi-pass membrane protein</topology>
    </subcellularLocation>
</comment>
<protein>
    <recommendedName>
        <fullName evidence="9">Glycosyltransferase RgtA/B/C/D-like domain-containing protein</fullName>
    </recommendedName>
</protein>
<organism evidence="10">
    <name type="scientific">marine metagenome</name>
    <dbReference type="NCBI Taxonomy" id="408172"/>
    <lineage>
        <taxon>unclassified sequences</taxon>
        <taxon>metagenomes</taxon>
        <taxon>ecological metagenomes</taxon>
    </lineage>
</organism>
<dbReference type="PANTHER" id="PTHR33908">
    <property type="entry name" value="MANNOSYLTRANSFERASE YKCB-RELATED"/>
    <property type="match status" value="1"/>
</dbReference>
<feature type="transmembrane region" description="Helical" evidence="8">
    <location>
        <begin position="118"/>
        <end position="135"/>
    </location>
</feature>
<feature type="transmembrane region" description="Helical" evidence="8">
    <location>
        <begin position="141"/>
        <end position="162"/>
    </location>
</feature>
<dbReference type="GO" id="GO:0016763">
    <property type="term" value="F:pentosyltransferase activity"/>
    <property type="evidence" value="ECO:0007669"/>
    <property type="project" value="TreeGrafter"/>
</dbReference>
<dbReference type="GO" id="GO:0008610">
    <property type="term" value="P:lipid biosynthetic process"/>
    <property type="evidence" value="ECO:0007669"/>
    <property type="project" value="UniProtKB-ARBA"/>
</dbReference>
<dbReference type="AlphaFoldDB" id="A0A381T7S5"/>
<dbReference type="GO" id="GO:0010041">
    <property type="term" value="P:response to iron(III) ion"/>
    <property type="evidence" value="ECO:0007669"/>
    <property type="project" value="TreeGrafter"/>
</dbReference>
<keyword evidence="4" id="KW-0808">Transferase</keyword>
<evidence type="ECO:0000256" key="6">
    <source>
        <dbReference type="ARBA" id="ARBA00022989"/>
    </source>
</evidence>
<evidence type="ECO:0000256" key="8">
    <source>
        <dbReference type="SAM" id="Phobius"/>
    </source>
</evidence>
<evidence type="ECO:0000256" key="3">
    <source>
        <dbReference type="ARBA" id="ARBA00022676"/>
    </source>
</evidence>
<feature type="transmembrane region" description="Helical" evidence="8">
    <location>
        <begin position="380"/>
        <end position="397"/>
    </location>
</feature>
<accession>A0A381T7S5</accession>
<evidence type="ECO:0000256" key="2">
    <source>
        <dbReference type="ARBA" id="ARBA00022475"/>
    </source>
</evidence>
<evidence type="ECO:0000259" key="9">
    <source>
        <dbReference type="Pfam" id="PF13231"/>
    </source>
</evidence>
<evidence type="ECO:0000256" key="1">
    <source>
        <dbReference type="ARBA" id="ARBA00004651"/>
    </source>
</evidence>
<feature type="transmembrane region" description="Helical" evidence="8">
    <location>
        <begin position="91"/>
        <end position="111"/>
    </location>
</feature>
<name>A0A381T7S5_9ZZZZ</name>
<feature type="transmembrane region" description="Helical" evidence="8">
    <location>
        <begin position="447"/>
        <end position="466"/>
    </location>
</feature>
<evidence type="ECO:0000256" key="5">
    <source>
        <dbReference type="ARBA" id="ARBA00022692"/>
    </source>
</evidence>
<keyword evidence="2" id="KW-1003">Cell membrane</keyword>
<keyword evidence="6 8" id="KW-1133">Transmembrane helix</keyword>
<feature type="domain" description="Glycosyltransferase RgtA/B/C/D-like" evidence="9">
    <location>
        <begin position="70"/>
        <end position="233"/>
    </location>
</feature>
<keyword evidence="5 8" id="KW-0812">Transmembrane</keyword>
<dbReference type="EMBL" id="UINC01004157">
    <property type="protein sequence ID" value="SVA12232.1"/>
    <property type="molecule type" value="Genomic_DNA"/>
</dbReference>
<feature type="transmembrane region" description="Helical" evidence="8">
    <location>
        <begin position="347"/>
        <end position="368"/>
    </location>
</feature>
<proteinExistence type="predicted"/>
<evidence type="ECO:0000256" key="7">
    <source>
        <dbReference type="ARBA" id="ARBA00023136"/>
    </source>
</evidence>
<keyword evidence="7 8" id="KW-0472">Membrane</keyword>
<feature type="transmembrane region" description="Helical" evidence="8">
    <location>
        <begin position="215"/>
        <end position="235"/>
    </location>
</feature>
<feature type="transmembrane region" description="Helical" evidence="8">
    <location>
        <begin position="192"/>
        <end position="208"/>
    </location>
</feature>
<dbReference type="GO" id="GO:0005886">
    <property type="term" value="C:plasma membrane"/>
    <property type="evidence" value="ECO:0007669"/>
    <property type="project" value="UniProtKB-SubCell"/>
</dbReference>
<sequence>MLFLKTISIQRIEILGLLLVIFFAVSLRFYELDRGYSGLGIYSATSLNTGTSLHNWFFPSIFVDGSIIADKPPLFFWVQGLFLKILGPINMALRLPAALCGTFCVVLLYLILRRTYGVLTAFAGGLFLAIAPIDVNFSRGVFLEPLTTALILLSIFMLLIGVERKQVKFIYIASAVIGIAFMSKLWQGLLPVPALAVFVIILRWEAWGRFLKTATVAFVIFIITALVWPTLVWLFDSHYDAVMHSENIWDMIFGWNLFDRFGGLQYGSTHDPSWFWFLTGPMQIFLGITFIPLAVLGGLKTVYDLPAKIFSKTSSKEKLVPCIGLIWLMWLLICIVGFGGATVRLSSYWASAVPAICALSAIGMVGLIKDRQGHSQWYRAISYTVLMVGLLYISNALSNVVPLWIGYKYLSYLCLLSAIIFPIFLFFKPGVDSNHYSTGERVLSNGLLITFALILVSNLSITFYNLTNPRDDTLGRIGFDQMPVSFGGGGRDYKVDPKIERARLRGTVITAIVRAEPHDLTEAIEYIYRRYKEGEGSGRYLMATDSYNTAAKVAYHAAEFSPHIPRLPILPIYSEYQDTWITSLEDLEKISDDGDLKFILTSKDMQTMNFEFWTWLSGNAEDVTIVSGLPYYGEIRLFKLMEEDSKYRGYSQWLERNQAASR</sequence>
<feature type="transmembrane region" description="Helical" evidence="8">
    <location>
        <begin position="319"/>
        <end position="341"/>
    </location>
</feature>
<keyword evidence="3" id="KW-0328">Glycosyltransferase</keyword>
<evidence type="ECO:0000313" key="10">
    <source>
        <dbReference type="EMBL" id="SVA12232.1"/>
    </source>
</evidence>
<feature type="transmembrane region" description="Helical" evidence="8">
    <location>
        <begin position="409"/>
        <end position="427"/>
    </location>
</feature>
<reference evidence="10" key="1">
    <citation type="submission" date="2018-05" db="EMBL/GenBank/DDBJ databases">
        <authorList>
            <person name="Lanie J.A."/>
            <person name="Ng W.-L."/>
            <person name="Kazmierczak K.M."/>
            <person name="Andrzejewski T.M."/>
            <person name="Davidsen T.M."/>
            <person name="Wayne K.J."/>
            <person name="Tettelin H."/>
            <person name="Glass J.I."/>
            <person name="Rusch D."/>
            <person name="Podicherti R."/>
            <person name="Tsui H.-C.T."/>
            <person name="Winkler M.E."/>
        </authorList>
    </citation>
    <scope>NUCLEOTIDE SEQUENCE</scope>
</reference>
<feature type="transmembrane region" description="Helical" evidence="8">
    <location>
        <begin position="12"/>
        <end position="30"/>
    </location>
</feature>
<dbReference type="PANTHER" id="PTHR33908:SF3">
    <property type="entry name" value="UNDECAPRENYL PHOSPHATE-ALPHA-4-AMINO-4-DEOXY-L-ARABINOSE ARABINOSYL TRANSFERASE"/>
    <property type="match status" value="1"/>
</dbReference>